<evidence type="ECO:0000256" key="5">
    <source>
        <dbReference type="ARBA" id="ARBA00022939"/>
    </source>
</evidence>
<evidence type="ECO:0000256" key="1">
    <source>
        <dbReference type="ARBA" id="ARBA00012880"/>
    </source>
</evidence>
<dbReference type="GO" id="GO:0008171">
    <property type="term" value="F:O-methyltransferase activity"/>
    <property type="evidence" value="ECO:0007669"/>
    <property type="project" value="InterPro"/>
</dbReference>
<dbReference type="Gene3D" id="3.40.50.150">
    <property type="entry name" value="Vaccinia Virus protein VP39"/>
    <property type="match status" value="1"/>
</dbReference>
<protein>
    <recommendedName>
        <fullName evidence="1">catechol O-methyltransferase</fullName>
        <ecNumber evidence="1">2.1.1.6</ecNumber>
    </recommendedName>
</protein>
<dbReference type="GO" id="GO:0032259">
    <property type="term" value="P:methylation"/>
    <property type="evidence" value="ECO:0007669"/>
    <property type="project" value="UniProtKB-KW"/>
</dbReference>
<keyword evidence="2 7" id="KW-0489">Methyltransferase</keyword>
<evidence type="ECO:0000256" key="4">
    <source>
        <dbReference type="ARBA" id="ARBA00022691"/>
    </source>
</evidence>
<gene>
    <name evidence="7" type="ORF">I7I52_07789</name>
</gene>
<comment type="caution">
    <text evidence="7">The sequence shown here is derived from an EMBL/GenBank/DDBJ whole genome shotgun (WGS) entry which is preliminary data.</text>
</comment>
<dbReference type="OrthoDB" id="186626at2759"/>
<sequence>MKKIPADPFTHLSSAGNKNSSCYSHGLGSLMAPLRCCIRCIFRGESRYRVVERDNLLHKQKGLQPAREMRTVDRPYLPKPAVHGDDGREIELLRYIYNLPNFEELRGSPPNVIAAIDQYARQKNYLMNVGSAKGSIVTDLIAAAKPKVMVELGGYVGYSTVLFGDAARRAGGEVYYSLERNPVFVAVSRMLLDLAGLGDFVKVITGTSDVSLFNLKSSGMISHIDMLFLDHYKPAYVADLKLCEQLGMILPGSVLAADNVISPGNPPYLKYVRSSVEEKRATAANSAPSRGYDVDGFSTTVVNRYGNTRDKALAAVDIFGNPNLIYESKLVNSFEPTGEPDGVEITRCVGIDKRPDSKL</sequence>
<evidence type="ECO:0000256" key="3">
    <source>
        <dbReference type="ARBA" id="ARBA00022679"/>
    </source>
</evidence>
<dbReference type="PANTHER" id="PTHR43836">
    <property type="entry name" value="CATECHOL O-METHYLTRANSFERASE 1-RELATED"/>
    <property type="match status" value="1"/>
</dbReference>
<evidence type="ECO:0000313" key="7">
    <source>
        <dbReference type="EMBL" id="KAG5290690.1"/>
    </source>
</evidence>
<dbReference type="VEuPathDB" id="FungiDB:I7I52_07789"/>
<dbReference type="AlphaFoldDB" id="A0A8H8CUU2"/>
<evidence type="ECO:0000256" key="6">
    <source>
        <dbReference type="ARBA" id="ARBA00023453"/>
    </source>
</evidence>
<dbReference type="Proteomes" id="UP000670092">
    <property type="component" value="Unassembled WGS sequence"/>
</dbReference>
<keyword evidence="5" id="KW-0128">Catecholamine metabolism</keyword>
<proteinExistence type="inferred from homology"/>
<organism evidence="7 8">
    <name type="scientific">Ajellomyces capsulatus</name>
    <name type="common">Darling's disease fungus</name>
    <name type="synonym">Histoplasma capsulatum</name>
    <dbReference type="NCBI Taxonomy" id="5037"/>
    <lineage>
        <taxon>Eukaryota</taxon>
        <taxon>Fungi</taxon>
        <taxon>Dikarya</taxon>
        <taxon>Ascomycota</taxon>
        <taxon>Pezizomycotina</taxon>
        <taxon>Eurotiomycetes</taxon>
        <taxon>Eurotiomycetidae</taxon>
        <taxon>Onygenales</taxon>
        <taxon>Ajellomycetaceae</taxon>
        <taxon>Histoplasma</taxon>
    </lineage>
</organism>
<accession>A0A8H8CUU2</accession>
<dbReference type="EMBL" id="JAEVHI010000005">
    <property type="protein sequence ID" value="KAG5290690.1"/>
    <property type="molecule type" value="Genomic_DNA"/>
</dbReference>
<name>A0A8H8CUU2_AJECA</name>
<dbReference type="GO" id="GO:0006584">
    <property type="term" value="P:catecholamine metabolic process"/>
    <property type="evidence" value="ECO:0007669"/>
    <property type="project" value="UniProtKB-KW"/>
</dbReference>
<reference evidence="7 8" key="1">
    <citation type="submission" date="2021-01" db="EMBL/GenBank/DDBJ databases">
        <title>Chromosome-level genome assembly of a human fungal pathogen reveals clustering of transcriptionally co-regulated genes.</title>
        <authorList>
            <person name="Voorhies M."/>
            <person name="Cohen S."/>
            <person name="Shea T.P."/>
            <person name="Petrus S."/>
            <person name="Munoz J.F."/>
            <person name="Poplawski S."/>
            <person name="Goldman W.E."/>
            <person name="Michael T."/>
            <person name="Cuomo C.A."/>
            <person name="Sil A."/>
            <person name="Beyhan S."/>
        </authorList>
    </citation>
    <scope>NUCLEOTIDE SEQUENCE [LARGE SCALE GENOMIC DNA]</scope>
    <source>
        <strain evidence="7 8">G184AR</strain>
    </source>
</reference>
<dbReference type="SUPFAM" id="SSF53335">
    <property type="entry name" value="S-adenosyl-L-methionine-dependent methyltransferases"/>
    <property type="match status" value="1"/>
</dbReference>
<dbReference type="InterPro" id="IPR029063">
    <property type="entry name" value="SAM-dependent_MTases_sf"/>
</dbReference>
<keyword evidence="4" id="KW-0949">S-adenosyl-L-methionine</keyword>
<evidence type="ECO:0000256" key="2">
    <source>
        <dbReference type="ARBA" id="ARBA00022603"/>
    </source>
</evidence>
<evidence type="ECO:0000313" key="8">
    <source>
        <dbReference type="Proteomes" id="UP000670092"/>
    </source>
</evidence>
<dbReference type="PROSITE" id="PS51682">
    <property type="entry name" value="SAM_OMT_I"/>
    <property type="match status" value="1"/>
</dbReference>
<dbReference type="Pfam" id="PF13578">
    <property type="entry name" value="Methyltransf_24"/>
    <property type="match status" value="1"/>
</dbReference>
<dbReference type="PANTHER" id="PTHR43836:SF2">
    <property type="entry name" value="CATECHOL O-METHYLTRANSFERASE 1-RELATED"/>
    <property type="match status" value="1"/>
</dbReference>
<dbReference type="EC" id="2.1.1.6" evidence="1"/>
<dbReference type="InterPro" id="IPR002935">
    <property type="entry name" value="SAM_O-MeTrfase"/>
</dbReference>
<keyword evidence="3 7" id="KW-0808">Transferase</keyword>
<comment type="similarity">
    <text evidence="6">Belongs to the class I-like SAM-binding methyltransferase superfamily. Cation-dependent O-methyltransferase family.</text>
</comment>